<dbReference type="AlphaFoldDB" id="A0A2T5GM59"/>
<organism evidence="2 3">
    <name type="scientific">Sphingomonas aurantiaca</name>
    <dbReference type="NCBI Taxonomy" id="185949"/>
    <lineage>
        <taxon>Bacteria</taxon>
        <taxon>Pseudomonadati</taxon>
        <taxon>Pseudomonadota</taxon>
        <taxon>Alphaproteobacteria</taxon>
        <taxon>Sphingomonadales</taxon>
        <taxon>Sphingomonadaceae</taxon>
        <taxon>Sphingomonas</taxon>
    </lineage>
</organism>
<proteinExistence type="predicted"/>
<dbReference type="SUPFAM" id="SSF143100">
    <property type="entry name" value="TTHA1013/TTHA0281-like"/>
    <property type="match status" value="1"/>
</dbReference>
<feature type="domain" description="DUF1902" evidence="1">
    <location>
        <begin position="5"/>
        <end position="54"/>
    </location>
</feature>
<dbReference type="Gene3D" id="3.30.2390.10">
    <property type="entry name" value="TTHA1013-like"/>
    <property type="match status" value="1"/>
</dbReference>
<name>A0A2T5GM59_9SPHN</name>
<evidence type="ECO:0000259" key="1">
    <source>
        <dbReference type="Pfam" id="PF08972"/>
    </source>
</evidence>
<keyword evidence="3" id="KW-1185">Reference proteome</keyword>
<protein>
    <submittedName>
        <fullName evidence="2">Uncharacterized protein DUF1902</fullName>
    </submittedName>
</protein>
<evidence type="ECO:0000313" key="3">
    <source>
        <dbReference type="Proteomes" id="UP000244189"/>
    </source>
</evidence>
<reference evidence="2 3" key="1">
    <citation type="submission" date="2018-04" db="EMBL/GenBank/DDBJ databases">
        <title>Genomic Encyclopedia of Type Strains, Phase III (KMG-III): the genomes of soil and plant-associated and newly described type strains.</title>
        <authorList>
            <person name="Whitman W."/>
        </authorList>
    </citation>
    <scope>NUCLEOTIDE SEQUENCE [LARGE SCALE GENOMIC DNA]</scope>
    <source>
        <strain evidence="2 3">MA101b</strain>
    </source>
</reference>
<sequence length="82" mass="8870">MAHWTIRADYDPEASVWYSVDGDIPGLAADATTLEALAAKAGAMLPDLLDIHADDIADPARLAGPHRIRIIAHHERDFEIAA</sequence>
<gene>
    <name evidence="2" type="ORF">C8J26_2121</name>
</gene>
<dbReference type="InterPro" id="IPR035069">
    <property type="entry name" value="TTHA1013/TTHA0281-like"/>
</dbReference>
<dbReference type="RefSeq" id="WP_056416563.1">
    <property type="nucleotide sequence ID" value="NZ_JAPZPS010000002.1"/>
</dbReference>
<dbReference type="Proteomes" id="UP000244189">
    <property type="component" value="Unassembled WGS sequence"/>
</dbReference>
<comment type="caution">
    <text evidence="2">The sequence shown here is derived from an EMBL/GenBank/DDBJ whole genome shotgun (WGS) entry which is preliminary data.</text>
</comment>
<accession>A0A2T5GM59</accession>
<dbReference type="InterPro" id="IPR015066">
    <property type="entry name" value="DUF1902"/>
</dbReference>
<evidence type="ECO:0000313" key="2">
    <source>
        <dbReference type="EMBL" id="PTQ60409.1"/>
    </source>
</evidence>
<dbReference type="EMBL" id="QAOG01000003">
    <property type="protein sequence ID" value="PTQ60409.1"/>
    <property type="molecule type" value="Genomic_DNA"/>
</dbReference>
<dbReference type="Pfam" id="PF08972">
    <property type="entry name" value="DUF1902"/>
    <property type="match status" value="1"/>
</dbReference>